<keyword evidence="4" id="KW-1185">Reference proteome</keyword>
<protein>
    <submittedName>
        <fullName evidence="3">DUF2963 domain-containing protein</fullName>
    </submittedName>
</protein>
<feature type="domain" description="DUF2963" evidence="2">
    <location>
        <begin position="153"/>
        <end position="190"/>
    </location>
</feature>
<evidence type="ECO:0000259" key="2">
    <source>
        <dbReference type="Pfam" id="PF11178"/>
    </source>
</evidence>
<organism evidence="3 4">
    <name type="scientific">Candidatus Phytoplasma pruni</name>
    <dbReference type="NCBI Taxonomy" id="479893"/>
    <lineage>
        <taxon>Bacteria</taxon>
        <taxon>Bacillati</taxon>
        <taxon>Mycoplasmatota</taxon>
        <taxon>Mollicutes</taxon>
        <taxon>Acholeplasmatales</taxon>
        <taxon>Acholeplasmataceae</taxon>
        <taxon>Candidatus Phytoplasma</taxon>
        <taxon>16SrIII (X-disease group)</taxon>
    </lineage>
</organism>
<sequence>ESETVKQKLDDISKKPTPMNEKTSVSRQTFEQILKHILDEETSISLSDISPMLEKQIKSTQNYYTLIKKQALKTSSTVKQTFEQLSSGIDHAKTQTPNELEDVIYMTNGVVVTIISIKLSDPQEEIENKLLEYLTISNPNSEPSTIILKSGYKFITEYNQKTKETHYNPDDSIELINEYNHKTGKPSKTIQYFPDGSKKSAYYNAEEKLIKLAYYNSSLYINVILEFDPQTNKLAKETYYNLDGTLSYINISDPITGKHIKTLRDTDITPQDKQQAHQLYEITFK</sequence>
<name>A0A851H9V1_9MOLU</name>
<feature type="compositionally biased region" description="Basic and acidic residues" evidence="1">
    <location>
        <begin position="1"/>
        <end position="14"/>
    </location>
</feature>
<dbReference type="EMBL" id="JABUOH010000028">
    <property type="protein sequence ID" value="NWN45657.1"/>
    <property type="molecule type" value="Genomic_DNA"/>
</dbReference>
<reference evidence="3 4" key="1">
    <citation type="submission" date="2020-06" db="EMBL/GenBank/DDBJ databases">
        <title>Draft genome sequence of Candidatus Phytoplasma pruni (X-disease group, subgroup 16SrIII-B) strain ChTDIII from Argentina.</title>
        <authorList>
            <person name="Fernandez F.D."/>
            <person name="Zuebert C."/>
            <person name="Huettel B."/>
            <person name="Kube M."/>
            <person name="Conci L.R."/>
        </authorList>
    </citation>
    <scope>NUCLEOTIDE SEQUENCE [LARGE SCALE GENOMIC DNA]</scope>
    <source>
        <strain evidence="3 4">ChTDIII</strain>
    </source>
</reference>
<evidence type="ECO:0000256" key="1">
    <source>
        <dbReference type="SAM" id="MobiDB-lite"/>
    </source>
</evidence>
<comment type="caution">
    <text evidence="3">The sequence shown here is derived from an EMBL/GenBank/DDBJ whole genome shotgun (WGS) entry which is preliminary data.</text>
</comment>
<feature type="domain" description="DUF2963" evidence="2">
    <location>
        <begin position="220"/>
        <end position="262"/>
    </location>
</feature>
<proteinExistence type="predicted"/>
<dbReference type="Pfam" id="PF11178">
    <property type="entry name" value="DUF2963"/>
    <property type="match status" value="2"/>
</dbReference>
<dbReference type="Proteomes" id="UP000568109">
    <property type="component" value="Unassembled WGS sequence"/>
</dbReference>
<gene>
    <name evidence="3" type="ORF">HR065_00980</name>
</gene>
<evidence type="ECO:0000313" key="3">
    <source>
        <dbReference type="EMBL" id="NWN45657.1"/>
    </source>
</evidence>
<feature type="region of interest" description="Disordered" evidence="1">
    <location>
        <begin position="1"/>
        <end position="26"/>
    </location>
</feature>
<feature type="non-terminal residue" evidence="3">
    <location>
        <position position="1"/>
    </location>
</feature>
<dbReference type="AlphaFoldDB" id="A0A851H9V1"/>
<dbReference type="RefSeq" id="WP_178734058.1">
    <property type="nucleotide sequence ID" value="NZ_JABUOH010000028.1"/>
</dbReference>
<accession>A0A851H9V1</accession>
<evidence type="ECO:0000313" key="4">
    <source>
        <dbReference type="Proteomes" id="UP000568109"/>
    </source>
</evidence>
<dbReference type="InterPro" id="IPR021348">
    <property type="entry name" value="DUF2963"/>
</dbReference>